<dbReference type="AlphaFoldDB" id="A0A2D2AXW2"/>
<dbReference type="UniPathway" id="UPA00973"/>
<dbReference type="PANTHER" id="PTHR43378:SF2">
    <property type="entry name" value="UDP-3-O-ACYLGLUCOSAMINE N-ACYLTRANSFERASE 1, MITOCHONDRIAL-RELATED"/>
    <property type="match status" value="1"/>
</dbReference>
<dbReference type="SUPFAM" id="SSF51161">
    <property type="entry name" value="Trimeric LpxA-like enzymes"/>
    <property type="match status" value="1"/>
</dbReference>
<dbReference type="InterPro" id="IPR011004">
    <property type="entry name" value="Trimer_LpxA-like_sf"/>
</dbReference>
<evidence type="ECO:0000256" key="6">
    <source>
        <dbReference type="ARBA" id="ARBA00023315"/>
    </source>
</evidence>
<evidence type="ECO:0000256" key="7">
    <source>
        <dbReference type="HAMAP-Rule" id="MF_00523"/>
    </source>
</evidence>
<dbReference type="Pfam" id="PF14602">
    <property type="entry name" value="Hexapep_2"/>
    <property type="match status" value="2"/>
</dbReference>
<organism evidence="9 10">
    <name type="scientific">Caulobacter mirabilis</name>
    <dbReference type="NCBI Taxonomy" id="69666"/>
    <lineage>
        <taxon>Bacteria</taxon>
        <taxon>Pseudomonadati</taxon>
        <taxon>Pseudomonadota</taxon>
        <taxon>Alphaproteobacteria</taxon>
        <taxon>Caulobacterales</taxon>
        <taxon>Caulobacteraceae</taxon>
        <taxon>Caulobacter</taxon>
    </lineage>
</organism>
<evidence type="ECO:0000313" key="10">
    <source>
        <dbReference type="Proteomes" id="UP000228945"/>
    </source>
</evidence>
<dbReference type="GO" id="GO:0103118">
    <property type="term" value="F:UDP-3-O-[(3R)-3-hydroxyacyl]-glucosamine N-acyltransferase activity"/>
    <property type="evidence" value="ECO:0007669"/>
    <property type="project" value="UniProtKB-EC"/>
</dbReference>
<keyword evidence="1 7" id="KW-0444">Lipid biosynthesis</keyword>
<dbReference type="EMBL" id="CP024201">
    <property type="protein sequence ID" value="ATQ42844.1"/>
    <property type="molecule type" value="Genomic_DNA"/>
</dbReference>
<dbReference type="Pfam" id="PF04613">
    <property type="entry name" value="LpxD"/>
    <property type="match status" value="1"/>
</dbReference>
<protein>
    <recommendedName>
        <fullName evidence="7">UDP-3-O-acylglucosamine N-acyltransferase</fullName>
        <ecNumber evidence="7">2.3.1.191</ecNumber>
    </recommendedName>
</protein>
<dbReference type="CDD" id="cd03352">
    <property type="entry name" value="LbH_LpxD"/>
    <property type="match status" value="1"/>
</dbReference>
<dbReference type="OrthoDB" id="9784739at2"/>
<dbReference type="NCBIfam" id="NF002060">
    <property type="entry name" value="PRK00892.1"/>
    <property type="match status" value="1"/>
</dbReference>
<feature type="active site" description="Proton acceptor" evidence="7">
    <location>
        <position position="248"/>
    </location>
</feature>
<dbReference type="InterPro" id="IPR001451">
    <property type="entry name" value="Hexapep"/>
</dbReference>
<dbReference type="NCBIfam" id="TIGR01853">
    <property type="entry name" value="lipid_A_lpxD"/>
    <property type="match status" value="1"/>
</dbReference>
<keyword evidence="4 7" id="KW-0677">Repeat</keyword>
<reference evidence="9 10" key="1">
    <citation type="submission" date="2017-10" db="EMBL/GenBank/DDBJ databases">
        <title>Genome sequence of Caulobacter mirabilis FWC38.</title>
        <authorList>
            <person name="Fiebig A."/>
            <person name="Crosson S."/>
        </authorList>
    </citation>
    <scope>NUCLEOTIDE SEQUENCE [LARGE SCALE GENOMIC DNA]</scope>
    <source>
        <strain evidence="9 10">FWC 38</strain>
    </source>
</reference>
<accession>A0A2D2AXW2</accession>
<dbReference type="GO" id="GO:0009245">
    <property type="term" value="P:lipid A biosynthetic process"/>
    <property type="evidence" value="ECO:0007669"/>
    <property type="project" value="UniProtKB-UniRule"/>
</dbReference>
<evidence type="ECO:0000313" key="9">
    <source>
        <dbReference type="EMBL" id="ATQ42844.1"/>
    </source>
</evidence>
<dbReference type="EC" id="2.3.1.191" evidence="7"/>
<evidence type="ECO:0000256" key="3">
    <source>
        <dbReference type="ARBA" id="ARBA00022679"/>
    </source>
</evidence>
<comment type="function">
    <text evidence="7">Catalyzes the N-acylation of UDP-3-O-acylglucosamine using 3-hydroxyacyl-ACP as the acyl donor. Is involved in the biosynthesis of lipid A, a phosphorylated glycolipid that anchors the lipopolysaccharide to the outer membrane of the cell.</text>
</comment>
<dbReference type="GO" id="GO:0016410">
    <property type="term" value="F:N-acyltransferase activity"/>
    <property type="evidence" value="ECO:0007669"/>
    <property type="project" value="InterPro"/>
</dbReference>
<dbReference type="Pfam" id="PF00132">
    <property type="entry name" value="Hexapep"/>
    <property type="match status" value="2"/>
</dbReference>
<evidence type="ECO:0000256" key="4">
    <source>
        <dbReference type="ARBA" id="ARBA00022737"/>
    </source>
</evidence>
<dbReference type="InterPro" id="IPR007691">
    <property type="entry name" value="LpxD"/>
</dbReference>
<comment type="catalytic activity">
    <reaction evidence="7">
        <text>a UDP-3-O-[(3R)-3-hydroxyacyl]-alpha-D-glucosamine + a (3R)-hydroxyacyl-[ACP] = a UDP-2-N,3-O-bis[(3R)-3-hydroxyacyl]-alpha-D-glucosamine + holo-[ACP] + H(+)</text>
        <dbReference type="Rhea" id="RHEA:53836"/>
        <dbReference type="Rhea" id="RHEA-COMP:9685"/>
        <dbReference type="Rhea" id="RHEA-COMP:9945"/>
        <dbReference type="ChEBI" id="CHEBI:15378"/>
        <dbReference type="ChEBI" id="CHEBI:64479"/>
        <dbReference type="ChEBI" id="CHEBI:78827"/>
        <dbReference type="ChEBI" id="CHEBI:137740"/>
        <dbReference type="ChEBI" id="CHEBI:137748"/>
        <dbReference type="EC" id="2.3.1.191"/>
    </reaction>
</comment>
<dbReference type="Gene3D" id="3.40.1390.10">
    <property type="entry name" value="MurE/MurF, N-terminal domain"/>
    <property type="match status" value="1"/>
</dbReference>
<keyword evidence="3 7" id="KW-0808">Transferase</keyword>
<keyword evidence="5 7" id="KW-0443">Lipid metabolism</keyword>
<evidence type="ECO:0000256" key="1">
    <source>
        <dbReference type="ARBA" id="ARBA00022516"/>
    </source>
</evidence>
<dbReference type="PANTHER" id="PTHR43378">
    <property type="entry name" value="UDP-3-O-ACYLGLUCOSAMINE N-ACYLTRANSFERASE"/>
    <property type="match status" value="1"/>
</dbReference>
<dbReference type="RefSeq" id="WP_099622097.1">
    <property type="nucleotide sequence ID" value="NZ_CP024201.1"/>
</dbReference>
<keyword evidence="2 7" id="KW-0441">Lipid A biosynthesis</keyword>
<keyword evidence="6 7" id="KW-0012">Acyltransferase</keyword>
<keyword evidence="10" id="KW-1185">Reference proteome</keyword>
<evidence type="ECO:0000256" key="5">
    <source>
        <dbReference type="ARBA" id="ARBA00023098"/>
    </source>
</evidence>
<name>A0A2D2AXW2_9CAUL</name>
<feature type="domain" description="UDP-3-O-[3-hydroxymyristoyl] glucosamine N-acyltransferase non-repeat region" evidence="8">
    <location>
        <begin position="35"/>
        <end position="101"/>
    </location>
</feature>
<comment type="pathway">
    <text evidence="7">Bacterial outer membrane biogenesis; LPS lipid A biosynthesis.</text>
</comment>
<dbReference type="HAMAP" id="MF_00523">
    <property type="entry name" value="LpxD"/>
    <property type="match status" value="1"/>
</dbReference>
<proteinExistence type="inferred from homology"/>
<evidence type="ECO:0000259" key="8">
    <source>
        <dbReference type="Pfam" id="PF04613"/>
    </source>
</evidence>
<gene>
    <name evidence="7 9" type="primary">lpxD</name>
    <name evidence="9" type="ORF">CSW64_10695</name>
</gene>
<dbReference type="Proteomes" id="UP000228945">
    <property type="component" value="Chromosome"/>
</dbReference>
<evidence type="ECO:0000256" key="2">
    <source>
        <dbReference type="ARBA" id="ARBA00022556"/>
    </source>
</evidence>
<dbReference type="KEGG" id="cmb:CSW64_10695"/>
<dbReference type="GO" id="GO:0016020">
    <property type="term" value="C:membrane"/>
    <property type="evidence" value="ECO:0007669"/>
    <property type="project" value="GOC"/>
</dbReference>
<dbReference type="Gene3D" id="2.160.10.10">
    <property type="entry name" value="Hexapeptide repeat proteins"/>
    <property type="match status" value="1"/>
</dbReference>
<sequence length="340" mass="34270">MADPRFFLNLGPIPLADLVALAGGAPLAAEPGAMKVEGVAPLDRAGAADVAFVADRKHVEALRTTGAGAVFVSAALADQVPATSIAVVVDRPQAAWARAAAALHRPRMHEAGAPAVHPSAELEDGVLLSPNVVIGAGVKIGRGTRIAPGAVIGPGVAIGRDCEIGANASIGFALIGDRVRLYAGARIGEAGFGAVAGEAGVADIPQLGRAILQDGVTIGANSCVDRGAWEDTVVGENTKIDNLVHIGHNTRVGRNCVMAAYTGISGSVVIGDGAAFGGRAGVADHVIIGPGARVGAAAGVFREVPAGETWGGYPAQPMKAWLRETAWLSRNARRGKGDKA</sequence>
<comment type="similarity">
    <text evidence="7">Belongs to the transferase hexapeptide repeat family. LpxD subfamily.</text>
</comment>
<dbReference type="InterPro" id="IPR020573">
    <property type="entry name" value="UDP_GlcNAc_AcTrfase_non-rep"/>
</dbReference>
<comment type="subunit">
    <text evidence="7">Homotrimer.</text>
</comment>